<keyword evidence="2 3" id="KW-0479">Metal-binding</keyword>
<evidence type="ECO:0000256" key="2">
    <source>
        <dbReference type="ARBA" id="ARBA00022723"/>
    </source>
</evidence>
<evidence type="ECO:0000313" key="4">
    <source>
        <dbReference type="EMBL" id="SMO78243.1"/>
    </source>
</evidence>
<dbReference type="InterPro" id="IPR034660">
    <property type="entry name" value="DinB/YfiT-like"/>
</dbReference>
<dbReference type="PANTHER" id="PTHR37302:SF1">
    <property type="entry name" value="PROTEIN DINB"/>
    <property type="match status" value="1"/>
</dbReference>
<dbReference type="Proteomes" id="UP000315636">
    <property type="component" value="Unassembled WGS sequence"/>
</dbReference>
<dbReference type="GO" id="GO:0046872">
    <property type="term" value="F:metal ion binding"/>
    <property type="evidence" value="ECO:0007669"/>
    <property type="project" value="UniProtKB-KW"/>
</dbReference>
<dbReference type="PANTHER" id="PTHR37302">
    <property type="entry name" value="SLR1116 PROTEIN"/>
    <property type="match status" value="1"/>
</dbReference>
<protein>
    <submittedName>
        <fullName evidence="4">Uncharacterized damage-inducible protein DinB (Forms a four-helix bundle)</fullName>
    </submittedName>
</protein>
<keyword evidence="5" id="KW-1185">Reference proteome</keyword>
<gene>
    <name evidence="4" type="ORF">SAMN06264849_107167</name>
</gene>
<feature type="binding site" evidence="3">
    <location>
        <position position="149"/>
    </location>
    <ligand>
        <name>a divalent metal cation</name>
        <dbReference type="ChEBI" id="CHEBI:60240"/>
    </ligand>
</feature>
<sequence>MILLAKITERKNQVELHGLKLYEYHAWSNKRLLHHLKELPPELYKQKMPSVFPSISQALAHIYVVDSLWLSVMSGDSFNQVMMIIDQAENEVEGKRIEDMENLFLHLSERYRTFLRQQPNWNEPLSIEHPRYGKLKTNLLDLVQHVVNHGTYHRGNIAAMLRQSGHSGVPTDYLFYLFEAGDGQTC</sequence>
<dbReference type="Gene3D" id="1.20.120.450">
    <property type="entry name" value="dinb family like domain"/>
    <property type="match status" value="1"/>
</dbReference>
<dbReference type="Pfam" id="PF05163">
    <property type="entry name" value="DinB"/>
    <property type="match status" value="1"/>
</dbReference>
<reference evidence="4 5" key="1">
    <citation type="submission" date="2017-05" db="EMBL/GenBank/DDBJ databases">
        <authorList>
            <person name="Varghese N."/>
            <person name="Submissions S."/>
        </authorList>
    </citation>
    <scope>NUCLEOTIDE SEQUENCE [LARGE SCALE GENOMIC DNA]</scope>
    <source>
        <strain evidence="4 5">DSM 45474</strain>
    </source>
</reference>
<evidence type="ECO:0000256" key="3">
    <source>
        <dbReference type="PIRSR" id="PIRSR607837-1"/>
    </source>
</evidence>
<organism evidence="4 5">
    <name type="scientific">Melghirimyces algeriensis</name>
    <dbReference type="NCBI Taxonomy" id="910412"/>
    <lineage>
        <taxon>Bacteria</taxon>
        <taxon>Bacillati</taxon>
        <taxon>Bacillota</taxon>
        <taxon>Bacilli</taxon>
        <taxon>Bacillales</taxon>
        <taxon>Thermoactinomycetaceae</taxon>
        <taxon>Melghirimyces</taxon>
    </lineage>
</organism>
<dbReference type="OrthoDB" id="9811413at2"/>
<proteinExistence type="inferred from homology"/>
<evidence type="ECO:0000256" key="1">
    <source>
        <dbReference type="ARBA" id="ARBA00008635"/>
    </source>
</evidence>
<feature type="binding site" evidence="3">
    <location>
        <position position="61"/>
    </location>
    <ligand>
        <name>a divalent metal cation</name>
        <dbReference type="ChEBI" id="CHEBI:60240"/>
    </ligand>
</feature>
<dbReference type="InterPro" id="IPR007837">
    <property type="entry name" value="DinB"/>
</dbReference>
<name>A0A521E2R5_9BACL</name>
<evidence type="ECO:0000313" key="5">
    <source>
        <dbReference type="Proteomes" id="UP000315636"/>
    </source>
</evidence>
<accession>A0A521E2R5</accession>
<feature type="binding site" evidence="3">
    <location>
        <position position="153"/>
    </location>
    <ligand>
        <name>a divalent metal cation</name>
        <dbReference type="ChEBI" id="CHEBI:60240"/>
    </ligand>
</feature>
<comment type="similarity">
    <text evidence="1">Belongs to the DinB family.</text>
</comment>
<dbReference type="EMBL" id="FXTI01000007">
    <property type="protein sequence ID" value="SMO78243.1"/>
    <property type="molecule type" value="Genomic_DNA"/>
</dbReference>
<dbReference type="RefSeq" id="WP_142505966.1">
    <property type="nucleotide sequence ID" value="NZ_FXTI01000007.1"/>
</dbReference>
<dbReference type="AlphaFoldDB" id="A0A521E2R5"/>
<dbReference type="SUPFAM" id="SSF109854">
    <property type="entry name" value="DinB/YfiT-like putative metalloenzymes"/>
    <property type="match status" value="1"/>
</dbReference>